<dbReference type="PANTHER" id="PTHR42879:SF2">
    <property type="entry name" value="3-OXOACYL-[ACYL-CARRIER-PROTEIN] REDUCTASE FABG"/>
    <property type="match status" value="1"/>
</dbReference>
<dbReference type="AlphaFoldDB" id="A0A1M5MVQ4"/>
<dbReference type="InterPro" id="IPR050259">
    <property type="entry name" value="SDR"/>
</dbReference>
<dbReference type="PRINTS" id="PR00080">
    <property type="entry name" value="SDRFAMILY"/>
</dbReference>
<sequence length="228" mass="23098">MIVNYRANADAARAVVDDIVSRGGSATALAADVCDPEQVSALIAEVMAAHGGIDVLVCNANTVTPRFEPLSDVEWDDFVGKVTGELAGAFFVTKAALAVMRPRRSGRIIYVSSTAADYVGSGRLSHSTAKAALNTFARHVAAEAAADGITVNTVAPGAVITEASASVITGERREFLSGNSVLGRVVEPDDVAAVIGALVDPAMAAVSGAVVRVDAGFGVLVGGPSSMA</sequence>
<evidence type="ECO:0000313" key="3">
    <source>
        <dbReference type="Proteomes" id="UP000184501"/>
    </source>
</evidence>
<reference evidence="2 3" key="1">
    <citation type="submission" date="2016-11" db="EMBL/GenBank/DDBJ databases">
        <authorList>
            <person name="Jaros S."/>
            <person name="Januszkiewicz K."/>
            <person name="Wedrychowicz H."/>
        </authorList>
    </citation>
    <scope>NUCLEOTIDE SEQUENCE [LARGE SCALE GENOMIC DNA]</scope>
    <source>
        <strain evidence="2 3">DSM 44523</strain>
    </source>
</reference>
<dbReference type="EMBL" id="FQVN01000014">
    <property type="protein sequence ID" value="SHG81202.1"/>
    <property type="molecule type" value="Genomic_DNA"/>
</dbReference>
<dbReference type="Pfam" id="PF13561">
    <property type="entry name" value="adh_short_C2"/>
    <property type="match status" value="1"/>
</dbReference>
<comment type="similarity">
    <text evidence="1">Belongs to the short-chain dehydrogenases/reductases (SDR) family.</text>
</comment>
<organism evidence="2 3">
    <name type="scientific">Streptoalloteichus hindustanus</name>
    <dbReference type="NCBI Taxonomy" id="2017"/>
    <lineage>
        <taxon>Bacteria</taxon>
        <taxon>Bacillati</taxon>
        <taxon>Actinomycetota</taxon>
        <taxon>Actinomycetes</taxon>
        <taxon>Pseudonocardiales</taxon>
        <taxon>Pseudonocardiaceae</taxon>
        <taxon>Streptoalloteichus</taxon>
    </lineage>
</organism>
<dbReference type="SUPFAM" id="SSF51735">
    <property type="entry name" value="NAD(P)-binding Rossmann-fold domains"/>
    <property type="match status" value="1"/>
</dbReference>
<dbReference type="PANTHER" id="PTHR42879">
    <property type="entry name" value="3-OXOACYL-(ACYL-CARRIER-PROTEIN) REDUCTASE"/>
    <property type="match status" value="1"/>
</dbReference>
<dbReference type="Proteomes" id="UP000184501">
    <property type="component" value="Unassembled WGS sequence"/>
</dbReference>
<evidence type="ECO:0000313" key="2">
    <source>
        <dbReference type="EMBL" id="SHG81202.1"/>
    </source>
</evidence>
<evidence type="ECO:0000256" key="1">
    <source>
        <dbReference type="ARBA" id="ARBA00006484"/>
    </source>
</evidence>
<name>A0A1M5MVQ4_STRHI</name>
<keyword evidence="3" id="KW-1185">Reference proteome</keyword>
<dbReference type="PRINTS" id="PR00081">
    <property type="entry name" value="GDHRDH"/>
</dbReference>
<dbReference type="Gene3D" id="3.40.50.720">
    <property type="entry name" value="NAD(P)-binding Rossmann-like Domain"/>
    <property type="match status" value="1"/>
</dbReference>
<dbReference type="STRING" id="2017.SAMN05444320_11465"/>
<protein>
    <submittedName>
        <fullName evidence="2">3-oxoacyl-[acyl-carrier protein] reductase</fullName>
    </submittedName>
</protein>
<dbReference type="InterPro" id="IPR036291">
    <property type="entry name" value="NAD(P)-bd_dom_sf"/>
</dbReference>
<proteinExistence type="inferred from homology"/>
<gene>
    <name evidence="2" type="ORF">SAMN05444320_11465</name>
</gene>
<accession>A0A1M5MVQ4</accession>
<dbReference type="InterPro" id="IPR002347">
    <property type="entry name" value="SDR_fam"/>
</dbReference>